<dbReference type="VEuPathDB" id="FungiDB:B1J91_M03927g"/>
<feature type="region of interest" description="Disordered" evidence="1">
    <location>
        <begin position="31"/>
        <end position="92"/>
    </location>
</feature>
<protein>
    <submittedName>
        <fullName evidence="2">Protein STB1</fullName>
    </submittedName>
</protein>
<name>A0A0W0CXX6_CANGB</name>
<organism evidence="2 3">
    <name type="scientific">Candida glabrata</name>
    <name type="common">Yeast</name>
    <name type="synonym">Torulopsis glabrata</name>
    <dbReference type="NCBI Taxonomy" id="5478"/>
    <lineage>
        <taxon>Eukaryota</taxon>
        <taxon>Fungi</taxon>
        <taxon>Dikarya</taxon>
        <taxon>Ascomycota</taxon>
        <taxon>Saccharomycotina</taxon>
        <taxon>Saccharomycetes</taxon>
        <taxon>Saccharomycetales</taxon>
        <taxon>Saccharomycetaceae</taxon>
        <taxon>Nakaseomyces</taxon>
    </lineage>
</organism>
<feature type="compositionally biased region" description="Polar residues" evidence="1">
    <location>
        <begin position="417"/>
        <end position="428"/>
    </location>
</feature>
<feature type="compositionally biased region" description="Polar residues" evidence="1">
    <location>
        <begin position="61"/>
        <end position="75"/>
    </location>
</feature>
<dbReference type="EMBL" id="LLZZ01000106">
    <property type="protein sequence ID" value="KTB07991.1"/>
    <property type="molecule type" value="Genomic_DNA"/>
</dbReference>
<dbReference type="AlphaFoldDB" id="A0A0W0CXX6"/>
<reference evidence="2 3" key="1">
    <citation type="submission" date="2015-10" db="EMBL/GenBank/DDBJ databases">
        <title>Draft genomes sequences of Candida glabrata isolates 1A, 1B, 2A, 2B, 3A and 3B.</title>
        <authorList>
            <person name="Haavelsrud O.E."/>
            <person name="Gaustad P."/>
        </authorList>
    </citation>
    <scope>NUCLEOTIDE SEQUENCE [LARGE SCALE GENOMIC DNA]</scope>
    <source>
        <strain evidence="2">910700640</strain>
    </source>
</reference>
<evidence type="ECO:0000313" key="3">
    <source>
        <dbReference type="Proteomes" id="UP000054886"/>
    </source>
</evidence>
<dbReference type="VEuPathDB" id="FungiDB:GWK60_M03839"/>
<sequence>MADISREKEDELASKILERAQLAQMRRQLKIGLSKVPSETRDDEQYEENHTKADITDDSTDNYTLGSAYSATPRSRASMVSPRKRQSGDPREMSAIMNASPLKKVLLDGIKDGESSENVSPVSRRFVRPSTPPKTASRPASVHIPQKSSYDNRTPTTPKLTNAHTAFTNSLNSAEKNAMTKADTATLTKVPSTPKRGNSSQKKQAGVNKNNTDDSTGADLLMYLATSPYSSARAHNTTYNRKNSVSSVTKVPTTPYTSLYMSHSHTQEMNDDAVRFSALKASLNSPQSTFKVPHVVGSQANNGQWFPDILMDSPSLYLGSALSPSANKKKLASPGPGSGSGHAVSTHLPVPSTPSRELHHQTNTNLLKTPNFNMGDYLQNIFSPSPQVSLNDLGNSHMTEMQAKSALAVGPMEGGSVHSSPTRIASDV</sequence>
<evidence type="ECO:0000256" key="1">
    <source>
        <dbReference type="SAM" id="MobiDB-lite"/>
    </source>
</evidence>
<feature type="region of interest" description="Disordered" evidence="1">
    <location>
        <begin position="112"/>
        <end position="162"/>
    </location>
</feature>
<proteinExistence type="predicted"/>
<evidence type="ECO:0000313" key="2">
    <source>
        <dbReference type="EMBL" id="KTB07991.1"/>
    </source>
</evidence>
<dbReference type="Proteomes" id="UP000054886">
    <property type="component" value="Unassembled WGS sequence"/>
</dbReference>
<accession>A0A0W0CXX6</accession>
<dbReference type="VEuPathDB" id="FungiDB:CAGL0M03927g"/>
<dbReference type="VEuPathDB" id="FungiDB:GW608_M03839"/>
<feature type="region of interest" description="Disordered" evidence="1">
    <location>
        <begin position="409"/>
        <end position="428"/>
    </location>
</feature>
<feature type="region of interest" description="Disordered" evidence="1">
    <location>
        <begin position="326"/>
        <end position="360"/>
    </location>
</feature>
<feature type="region of interest" description="Disordered" evidence="1">
    <location>
        <begin position="185"/>
        <end position="215"/>
    </location>
</feature>
<dbReference type="VEuPathDB" id="FungiDB:GVI51_M03839"/>
<comment type="caution">
    <text evidence="2">The sequence shown here is derived from an EMBL/GenBank/DDBJ whole genome shotgun (WGS) entry which is preliminary data.</text>
</comment>
<feature type="compositionally biased region" description="Polar residues" evidence="1">
    <location>
        <begin position="146"/>
        <end position="162"/>
    </location>
</feature>
<gene>
    <name evidence="2" type="ORF">AO440_004025</name>
</gene>